<protein>
    <submittedName>
        <fullName evidence="10">Low-density lipoprotein receptor-related protein 6</fullName>
    </submittedName>
</protein>
<dbReference type="PROSITE" id="PS01180">
    <property type="entry name" value="CUB"/>
    <property type="match status" value="1"/>
</dbReference>
<dbReference type="InterPro" id="IPR035914">
    <property type="entry name" value="Sperma_CUB_dom_sf"/>
</dbReference>
<dbReference type="SUPFAM" id="SSF63825">
    <property type="entry name" value="YWTD domain"/>
    <property type="match status" value="1"/>
</dbReference>
<dbReference type="PANTHER" id="PTHR24273">
    <property type="entry name" value="FI04643P-RELATED"/>
    <property type="match status" value="1"/>
</dbReference>
<comment type="caution">
    <text evidence="3">Lacks conserved residue(s) required for the propagation of feature annotation.</text>
</comment>
<feature type="domain" description="HYR" evidence="9">
    <location>
        <begin position="446"/>
        <end position="526"/>
    </location>
</feature>
<feature type="domain" description="CUB" evidence="8">
    <location>
        <begin position="35"/>
        <end position="154"/>
    </location>
</feature>
<dbReference type="OrthoDB" id="6369184at2759"/>
<keyword evidence="6" id="KW-0472">Membrane</keyword>
<feature type="region of interest" description="Disordered" evidence="5">
    <location>
        <begin position="866"/>
        <end position="887"/>
    </location>
</feature>
<dbReference type="PROSITE" id="PS51120">
    <property type="entry name" value="LDLRB"/>
    <property type="match status" value="2"/>
</dbReference>
<dbReference type="EMBL" id="JAIZAY010000007">
    <property type="protein sequence ID" value="KAJ8038444.1"/>
    <property type="molecule type" value="Genomic_DNA"/>
</dbReference>
<feature type="repeat" description="LDL-receptor class B" evidence="4">
    <location>
        <begin position="288"/>
        <end position="331"/>
    </location>
</feature>
<evidence type="ECO:0000256" key="7">
    <source>
        <dbReference type="SAM" id="SignalP"/>
    </source>
</evidence>
<dbReference type="FunFam" id="2.60.120.290:FF:000005">
    <property type="entry name" value="Procollagen C-endopeptidase enhancer 1"/>
    <property type="match status" value="1"/>
</dbReference>
<dbReference type="Gene3D" id="2.60.120.290">
    <property type="entry name" value="Spermadhesin, CUB domain"/>
    <property type="match status" value="1"/>
</dbReference>
<evidence type="ECO:0000256" key="3">
    <source>
        <dbReference type="PROSITE-ProRule" id="PRU00059"/>
    </source>
</evidence>
<evidence type="ECO:0000313" key="11">
    <source>
        <dbReference type="Proteomes" id="UP001152320"/>
    </source>
</evidence>
<evidence type="ECO:0000256" key="6">
    <source>
        <dbReference type="SAM" id="Phobius"/>
    </source>
</evidence>
<feature type="signal peptide" evidence="7">
    <location>
        <begin position="1"/>
        <end position="29"/>
    </location>
</feature>
<dbReference type="Pfam" id="PF02494">
    <property type="entry name" value="HYR"/>
    <property type="match status" value="4"/>
</dbReference>
<dbReference type="PROSITE" id="PS50825">
    <property type="entry name" value="HYR"/>
    <property type="match status" value="2"/>
</dbReference>
<evidence type="ECO:0000256" key="2">
    <source>
        <dbReference type="ARBA" id="ARBA00023157"/>
    </source>
</evidence>
<evidence type="ECO:0000256" key="1">
    <source>
        <dbReference type="ARBA" id="ARBA00022737"/>
    </source>
</evidence>
<dbReference type="Pfam" id="PF00431">
    <property type="entry name" value="CUB"/>
    <property type="match status" value="1"/>
</dbReference>
<feature type="domain" description="HYR" evidence="9">
    <location>
        <begin position="680"/>
        <end position="763"/>
    </location>
</feature>
<dbReference type="InterPro" id="IPR011042">
    <property type="entry name" value="6-blade_b-propeller_TolB-like"/>
</dbReference>
<accession>A0A9Q1H9Y4</accession>
<keyword evidence="10" id="KW-0675">Receptor</keyword>
<evidence type="ECO:0000256" key="5">
    <source>
        <dbReference type="SAM" id="MobiDB-lite"/>
    </source>
</evidence>
<feature type="repeat" description="LDL-receptor class B" evidence="4">
    <location>
        <begin position="245"/>
        <end position="287"/>
    </location>
</feature>
<dbReference type="SMART" id="SM00135">
    <property type="entry name" value="LY"/>
    <property type="match status" value="4"/>
</dbReference>
<dbReference type="SMART" id="SM00042">
    <property type="entry name" value="CUB"/>
    <property type="match status" value="1"/>
</dbReference>
<dbReference type="CDD" id="cd00041">
    <property type="entry name" value="CUB"/>
    <property type="match status" value="1"/>
</dbReference>
<dbReference type="InterPro" id="IPR003410">
    <property type="entry name" value="HYR_dom"/>
</dbReference>
<feature type="transmembrane region" description="Helical" evidence="6">
    <location>
        <begin position="782"/>
        <end position="805"/>
    </location>
</feature>
<dbReference type="SUPFAM" id="SSF49854">
    <property type="entry name" value="Spermadhesin, CUB domain"/>
    <property type="match status" value="1"/>
</dbReference>
<dbReference type="InterPro" id="IPR000859">
    <property type="entry name" value="CUB_dom"/>
</dbReference>
<feature type="chain" id="PRO_5040112312" evidence="7">
    <location>
        <begin position="30"/>
        <end position="887"/>
    </location>
</feature>
<comment type="caution">
    <text evidence="10">The sequence shown here is derived from an EMBL/GenBank/DDBJ whole genome shotgun (WGS) entry which is preliminary data.</text>
</comment>
<evidence type="ECO:0000259" key="8">
    <source>
        <dbReference type="PROSITE" id="PS01180"/>
    </source>
</evidence>
<organism evidence="10 11">
    <name type="scientific">Holothuria leucospilota</name>
    <name type="common">Black long sea cucumber</name>
    <name type="synonym">Mertensiothuria leucospilota</name>
    <dbReference type="NCBI Taxonomy" id="206669"/>
    <lineage>
        <taxon>Eukaryota</taxon>
        <taxon>Metazoa</taxon>
        <taxon>Echinodermata</taxon>
        <taxon>Eleutherozoa</taxon>
        <taxon>Echinozoa</taxon>
        <taxon>Holothuroidea</taxon>
        <taxon>Aspidochirotacea</taxon>
        <taxon>Aspidochirotida</taxon>
        <taxon>Holothuriidae</taxon>
        <taxon>Holothuria</taxon>
    </lineage>
</organism>
<dbReference type="Pfam" id="PF00058">
    <property type="entry name" value="Ldl_recept_b"/>
    <property type="match status" value="1"/>
</dbReference>
<gene>
    <name evidence="10" type="ORF">HOLleu_15875</name>
</gene>
<keyword evidence="1" id="KW-0677">Repeat</keyword>
<keyword evidence="6" id="KW-0812">Transmembrane</keyword>
<dbReference type="Gene3D" id="2.120.10.30">
    <property type="entry name" value="TolB, C-terminal domain"/>
    <property type="match status" value="1"/>
</dbReference>
<keyword evidence="10" id="KW-0449">Lipoprotein</keyword>
<dbReference type="InterPro" id="IPR000033">
    <property type="entry name" value="LDLR_classB_rpt"/>
</dbReference>
<dbReference type="PANTHER" id="PTHR24273:SF32">
    <property type="entry name" value="HYALIN"/>
    <property type="match status" value="1"/>
</dbReference>
<keyword evidence="7" id="KW-0732">Signal</keyword>
<dbReference type="AlphaFoldDB" id="A0A9Q1H9Y4"/>
<name>A0A9Q1H9Y4_HOLLE</name>
<keyword evidence="11" id="KW-1185">Reference proteome</keyword>
<proteinExistence type="predicted"/>
<keyword evidence="2" id="KW-1015">Disulfide bond</keyword>
<reference evidence="10" key="1">
    <citation type="submission" date="2021-10" db="EMBL/GenBank/DDBJ databases">
        <title>Tropical sea cucumber genome reveals ecological adaptation and Cuvierian tubules defense mechanism.</title>
        <authorList>
            <person name="Chen T."/>
        </authorList>
    </citation>
    <scope>NUCLEOTIDE SEQUENCE</scope>
    <source>
        <strain evidence="10">Nanhai2018</strain>
        <tissue evidence="10">Muscle</tissue>
    </source>
</reference>
<evidence type="ECO:0000259" key="9">
    <source>
        <dbReference type="PROSITE" id="PS50825"/>
    </source>
</evidence>
<evidence type="ECO:0000313" key="10">
    <source>
        <dbReference type="EMBL" id="KAJ8038444.1"/>
    </source>
</evidence>
<sequence>MRTDMLNFASVVSTLFVIFLSRQEFLVSGQDVTNCNADLQAYRQPSTISSTNYPGNYPNNINCVIHIQSVEGTVIELNFSTFDLEESPSCQKDALVVYDGYDGGMRLLQHSCGSDFVWPHYPSKVVSTGNQITMKFVTDGNVTLGGFSATYRAVDPRPYIFVVANPGDSKLRAIYRHSARNFRISPKNLQYPLSVDYDPLSGFVFFTDKDAKNIGRINIYSLQTEIIHSKNIEYPFGLRVDVISRLLYWTDTDLGTVSVSDLDGNYRLTIIKNGLDKPGSIVTEPHEGYIYFTDRGSPGKILKAEADGTNLQILFSIQNSHPQGLAIDLQGRILYWVDPLTDRLGTISTDGSNTGSMGLHRGIDPFAIVIDNDAMFITDITRGSITIYERTFREASIAIAFVGVDDYRGLTLRPLYDFGEENDYACSSSPCSEICLPKPTWNFTCKKVLPEFRKACPADILSRGEDGVNVTWEEPIVTSPQGYNITQTQTHFSGQYFHLGAYQVNYNFEDALGNKVSCDFLVVVIGPSGIFCPNDIFVIVEEGATFGEVTWYEPINSMGELATISSHSPGQLFPLGQTLVTYIFDNSAVCNFTVTVVEDHEDTEVFANCPDSILKWVAPEQTSTRVTWNEIQLANPAYQISMETEVSGNEFYVGIETVSVLAVGPLQRRAWCNFTVTVKIDNIAPDIFGCPNTITRVASVGSTSVVVTWVEPSVSDNSGSVYWESKPEEPGSTFSVGITELTYVASDGYGNKATCSFSIIISEADGGNTGPGETDARQGNSVVISLLISILVLVFIFCLVLFVILRYKRSRRAPPRNGTPPPAYEPWTLPLHGPITAPGGRVTFISGGTVNFQAPRQVEDTSGFVNSEAMGAMGPPPPYKEKETLSE</sequence>
<dbReference type="Proteomes" id="UP001152320">
    <property type="component" value="Chromosome 7"/>
</dbReference>
<keyword evidence="6" id="KW-1133">Transmembrane helix</keyword>
<evidence type="ECO:0000256" key="4">
    <source>
        <dbReference type="PROSITE-ProRule" id="PRU00461"/>
    </source>
</evidence>